<feature type="domain" description="Methyltransferase small" evidence="6">
    <location>
        <begin position="158"/>
        <end position="318"/>
    </location>
</feature>
<keyword evidence="8" id="KW-1185">Reference proteome</keyword>
<dbReference type="EMBL" id="FXYH01000011">
    <property type="protein sequence ID" value="SMX45474.1"/>
    <property type="molecule type" value="Genomic_DNA"/>
</dbReference>
<sequence>MSMERISHAVATGGLSLPEGKIALFGALAADGLGDLDPKSVDVIQTLHPEFTVWEKRACARTAPDGPYVAAIVTLPRARALSQDMIARAIKAVPDGLIIVNGDKNHGIEPILKALKPRVQLLGHVSKAHGKCLWFQSSDALADWALPEMSKNAEGDFTAPGVFSADAADPASRLLAEALPTTLKGRFADLGAGWGWLSREILKRPGVTQLHLVEAELSALNCARANVADDRASFHWHDALTWKPPVTLDGIVMNPPFHTGRKGEPSLGQNFITTAARLLEPHGQLWMVANRHLPYEATLEEKFRDVSEIAGTSKFKVLHAARPSRPKR</sequence>
<evidence type="ECO:0000256" key="4">
    <source>
        <dbReference type="ARBA" id="ARBA00022679"/>
    </source>
</evidence>
<keyword evidence="4 7" id="KW-0808">Transferase</keyword>
<evidence type="ECO:0000259" key="6">
    <source>
        <dbReference type="Pfam" id="PF05175"/>
    </source>
</evidence>
<dbReference type="InterPro" id="IPR002052">
    <property type="entry name" value="DNA_methylase_N6_adenine_CS"/>
</dbReference>
<dbReference type="PANTHER" id="PTHR47816">
    <property type="entry name" value="RIBOSOMAL RNA SMALL SUBUNIT METHYLTRANSFERASE C"/>
    <property type="match status" value="1"/>
</dbReference>
<dbReference type="CDD" id="cd02440">
    <property type="entry name" value="AdoMet_MTases"/>
    <property type="match status" value="1"/>
</dbReference>
<evidence type="ECO:0000256" key="5">
    <source>
        <dbReference type="ARBA" id="ARBA00022691"/>
    </source>
</evidence>
<evidence type="ECO:0000313" key="7">
    <source>
        <dbReference type="EMBL" id="SMX45474.1"/>
    </source>
</evidence>
<name>A0A238KRK8_9RHOB</name>
<dbReference type="AlphaFoldDB" id="A0A238KRK8"/>
<dbReference type="SUPFAM" id="SSF53335">
    <property type="entry name" value="S-adenosyl-L-methionine-dependent methyltransferases"/>
    <property type="match status" value="1"/>
</dbReference>
<keyword evidence="2" id="KW-0698">rRNA processing</keyword>
<dbReference type="PANTHER" id="PTHR47816:SF4">
    <property type="entry name" value="RIBOSOMAL RNA SMALL SUBUNIT METHYLTRANSFERASE C"/>
    <property type="match status" value="1"/>
</dbReference>
<dbReference type="Gene3D" id="3.40.50.150">
    <property type="entry name" value="Vaccinia Virus protein VP39"/>
    <property type="match status" value="1"/>
</dbReference>
<dbReference type="GO" id="GO:0003676">
    <property type="term" value="F:nucleic acid binding"/>
    <property type="evidence" value="ECO:0007669"/>
    <property type="project" value="InterPro"/>
</dbReference>
<dbReference type="InterPro" id="IPR007848">
    <property type="entry name" value="Small_mtfrase_dom"/>
</dbReference>
<dbReference type="EC" id="2.1.1.174" evidence="7"/>
<accession>A0A238KRK8</accession>
<keyword evidence="5" id="KW-0949">S-adenosyl-L-methionine</keyword>
<gene>
    <name evidence="7" type="primary">rlmG</name>
    <name evidence="7" type="ORF">PEV8663_03052</name>
</gene>
<dbReference type="InterPro" id="IPR029063">
    <property type="entry name" value="SAM-dependent_MTases_sf"/>
</dbReference>
<evidence type="ECO:0000256" key="1">
    <source>
        <dbReference type="ARBA" id="ARBA00022490"/>
    </source>
</evidence>
<evidence type="ECO:0000256" key="2">
    <source>
        <dbReference type="ARBA" id="ARBA00022552"/>
    </source>
</evidence>
<dbReference type="RefSeq" id="WP_097805520.1">
    <property type="nucleotide sequence ID" value="NZ_FXYH01000011.1"/>
</dbReference>
<dbReference type="GO" id="GO:0052916">
    <property type="term" value="F:23S rRNA (guanine(1835)-N(2))-methyltransferase activity"/>
    <property type="evidence" value="ECO:0007669"/>
    <property type="project" value="UniProtKB-EC"/>
</dbReference>
<keyword evidence="1" id="KW-0963">Cytoplasm</keyword>
<reference evidence="7 8" key="1">
    <citation type="submission" date="2017-05" db="EMBL/GenBank/DDBJ databases">
        <authorList>
            <person name="Song R."/>
            <person name="Chenine A.L."/>
            <person name="Ruprecht R.M."/>
        </authorList>
    </citation>
    <scope>NUCLEOTIDE SEQUENCE [LARGE SCALE GENOMIC DNA]</scope>
    <source>
        <strain evidence="7 8">CECT 8663</strain>
    </source>
</reference>
<organism evidence="7 8">
    <name type="scientific">Pelagimonas varians</name>
    <dbReference type="NCBI Taxonomy" id="696760"/>
    <lineage>
        <taxon>Bacteria</taxon>
        <taxon>Pseudomonadati</taxon>
        <taxon>Pseudomonadota</taxon>
        <taxon>Alphaproteobacteria</taxon>
        <taxon>Rhodobacterales</taxon>
        <taxon>Roseobacteraceae</taxon>
        <taxon>Pelagimonas</taxon>
    </lineage>
</organism>
<dbReference type="Proteomes" id="UP000220836">
    <property type="component" value="Unassembled WGS sequence"/>
</dbReference>
<proteinExistence type="predicted"/>
<protein>
    <submittedName>
        <fullName evidence="7">Ribosomal RNA large subunit methyltransferase G</fullName>
        <ecNumber evidence="7">2.1.1.174</ecNumber>
    </submittedName>
</protein>
<evidence type="ECO:0000313" key="8">
    <source>
        <dbReference type="Proteomes" id="UP000220836"/>
    </source>
</evidence>
<dbReference type="Pfam" id="PF05175">
    <property type="entry name" value="MTS"/>
    <property type="match status" value="1"/>
</dbReference>
<dbReference type="OrthoDB" id="9816072at2"/>
<keyword evidence="3 7" id="KW-0489">Methyltransferase</keyword>
<dbReference type="InterPro" id="IPR046977">
    <property type="entry name" value="RsmC/RlmG"/>
</dbReference>
<dbReference type="PROSITE" id="PS00092">
    <property type="entry name" value="N6_MTASE"/>
    <property type="match status" value="1"/>
</dbReference>
<evidence type="ECO:0000256" key="3">
    <source>
        <dbReference type="ARBA" id="ARBA00022603"/>
    </source>
</evidence>